<dbReference type="EMBL" id="LT907988">
    <property type="protein sequence ID" value="SOE50535.1"/>
    <property type="molecule type" value="Genomic_DNA"/>
</dbReference>
<keyword evidence="1" id="KW-0812">Transmembrane</keyword>
<name>A0A1C3JZU5_9BURK</name>
<dbReference type="STRING" id="1851544.ODI_02853"/>
<dbReference type="Proteomes" id="UP000078558">
    <property type="component" value="Chromosome I"/>
</dbReference>
<accession>A0A1C3JZU5</accession>
<protein>
    <submittedName>
        <fullName evidence="2 3">Analog of CcoH, COG3198</fullName>
    </submittedName>
</protein>
<proteinExistence type="predicted"/>
<evidence type="ECO:0000313" key="3">
    <source>
        <dbReference type="EMBL" id="SOE50535.1"/>
    </source>
</evidence>
<sequence length="79" mass="8471">MAHANSATSSSNPWWREPWPWLLMAGPFLAIVGCAITIFLAFQSYGDQAIYDGGVKRGLKVEKAAEAQVPVPARPAGAQ</sequence>
<keyword evidence="1" id="KW-1133">Transmembrane helix</keyword>
<keyword evidence="1" id="KW-0472">Membrane</keyword>
<dbReference type="OrthoDB" id="5295180at2"/>
<feature type="transmembrane region" description="Helical" evidence="1">
    <location>
        <begin position="20"/>
        <end position="42"/>
    </location>
</feature>
<dbReference type="KEGG" id="odi:ODI_R2779"/>
<keyword evidence="4" id="KW-1185">Reference proteome</keyword>
<dbReference type="AlphaFoldDB" id="A0A1C3JZU5"/>
<reference evidence="3 4" key="2">
    <citation type="submission" date="2017-08" db="EMBL/GenBank/DDBJ databases">
        <authorList>
            <person name="de Groot N.N."/>
        </authorList>
    </citation>
    <scope>NUCLEOTIDE SEQUENCE [LARGE SCALE GENOMIC DNA]</scope>
    <source>
        <strain evidence="3">Orrdi1</strain>
    </source>
</reference>
<dbReference type="RefSeq" id="WP_067751496.1">
    <property type="nucleotide sequence ID" value="NZ_LT907988.1"/>
</dbReference>
<evidence type="ECO:0000313" key="4">
    <source>
        <dbReference type="Proteomes" id="UP000078558"/>
    </source>
</evidence>
<evidence type="ECO:0000256" key="1">
    <source>
        <dbReference type="SAM" id="Phobius"/>
    </source>
</evidence>
<gene>
    <name evidence="2" type="ORF">ODI_02853</name>
    <name evidence="3" type="ORF">ODI_R2779</name>
</gene>
<dbReference type="EMBL" id="FLRC01000011">
    <property type="protein sequence ID" value="SBT24782.1"/>
    <property type="molecule type" value="Genomic_DNA"/>
</dbReference>
<evidence type="ECO:0000313" key="2">
    <source>
        <dbReference type="EMBL" id="SBT24782.1"/>
    </source>
</evidence>
<organism evidence="2 4">
    <name type="scientific">Orrella dioscoreae</name>
    <dbReference type="NCBI Taxonomy" id="1851544"/>
    <lineage>
        <taxon>Bacteria</taxon>
        <taxon>Pseudomonadati</taxon>
        <taxon>Pseudomonadota</taxon>
        <taxon>Betaproteobacteria</taxon>
        <taxon>Burkholderiales</taxon>
        <taxon>Alcaligenaceae</taxon>
        <taxon>Orrella</taxon>
    </lineage>
</organism>
<reference evidence="2 4" key="1">
    <citation type="submission" date="2016-06" db="EMBL/GenBank/DDBJ databases">
        <authorList>
            <person name="Kjaerup R.B."/>
            <person name="Dalgaard T.S."/>
            <person name="Juul-Madsen H.R."/>
        </authorList>
    </citation>
    <scope>NUCLEOTIDE SEQUENCE [LARGE SCALE GENOMIC DNA]</scope>
    <source>
        <strain evidence="2">Orrdi1</strain>
    </source>
</reference>